<dbReference type="EMBL" id="PIPR01000001">
    <property type="protein sequence ID" value="RUO40723.1"/>
    <property type="molecule type" value="Genomic_DNA"/>
</dbReference>
<dbReference type="GO" id="GO:0006974">
    <property type="term" value="P:DNA damage response"/>
    <property type="evidence" value="ECO:0007669"/>
    <property type="project" value="TreeGrafter"/>
</dbReference>
<evidence type="ECO:0008006" key="3">
    <source>
        <dbReference type="Google" id="ProtNLM"/>
    </source>
</evidence>
<dbReference type="Gene3D" id="3.30.70.2970">
    <property type="entry name" value="Protein of unknown function (DUF541), domain 2"/>
    <property type="match status" value="1"/>
</dbReference>
<evidence type="ECO:0000313" key="1">
    <source>
        <dbReference type="EMBL" id="RUO40723.1"/>
    </source>
</evidence>
<dbReference type="InterPro" id="IPR052022">
    <property type="entry name" value="26kDa_periplasmic_antigen"/>
</dbReference>
<name>A0A7Z6ZSU0_9GAMM</name>
<reference evidence="2" key="1">
    <citation type="journal article" date="2018" name="Front. Microbiol.">
        <title>Genome-Based Analysis Reveals the Taxonomy and Diversity of the Family Idiomarinaceae.</title>
        <authorList>
            <person name="Liu Y."/>
            <person name="Lai Q."/>
            <person name="Shao Z."/>
        </authorList>
    </citation>
    <scope>NUCLEOTIDE SEQUENCE [LARGE SCALE GENOMIC DNA]</scope>
    <source>
        <strain evidence="2">KYW314</strain>
    </source>
</reference>
<dbReference type="Gene3D" id="3.30.110.170">
    <property type="entry name" value="Protein of unknown function (DUF541), domain 1"/>
    <property type="match status" value="1"/>
</dbReference>
<sequence length="246" mass="26585">MSSYFTKNISAMVLLPVATVLILTGCMPNTSSPHASFDASNTEQSIRVSGTGTTYAIPDVLSFTLVITREGDTVAPLKTAVDEVTAKVLETLSQANIETNDVRSFAVQAQPLYDYSDDRSKPRIRGYSVTRTIEVTMRDPSAYDQVLDQSLAAGVSAIQSANYRVSDPSKHYAEALRLAIDDARSKAEILAASGDVTLGKIIRISEHSSAPQPAFRMESMRMASADVSMPGQSDIQAQIEVVFLIK</sequence>
<proteinExistence type="predicted"/>
<dbReference type="Proteomes" id="UP000287766">
    <property type="component" value="Unassembled WGS sequence"/>
</dbReference>
<dbReference type="PANTHER" id="PTHR34387:SF1">
    <property type="entry name" value="PERIPLASMIC IMMUNOGENIC PROTEIN"/>
    <property type="match status" value="1"/>
</dbReference>
<dbReference type="InterPro" id="IPR007497">
    <property type="entry name" value="SIMPL/DUF541"/>
</dbReference>
<dbReference type="RefSeq" id="WP_169929456.1">
    <property type="nucleotide sequence ID" value="NZ_PIPR01000001.1"/>
</dbReference>
<gene>
    <name evidence="1" type="ORF">CWE22_00480</name>
</gene>
<evidence type="ECO:0000313" key="2">
    <source>
        <dbReference type="Proteomes" id="UP000287766"/>
    </source>
</evidence>
<protein>
    <recommendedName>
        <fullName evidence="3">SIMPL domain-containing protein</fullName>
    </recommendedName>
</protein>
<dbReference type="PROSITE" id="PS51257">
    <property type="entry name" value="PROKAR_LIPOPROTEIN"/>
    <property type="match status" value="1"/>
</dbReference>
<accession>A0A7Z6ZSU0</accession>
<dbReference type="Pfam" id="PF04402">
    <property type="entry name" value="SIMPL"/>
    <property type="match status" value="1"/>
</dbReference>
<comment type="caution">
    <text evidence="1">The sequence shown here is derived from an EMBL/GenBank/DDBJ whole genome shotgun (WGS) entry which is preliminary data.</text>
</comment>
<dbReference type="AlphaFoldDB" id="A0A7Z6ZSU0"/>
<keyword evidence="2" id="KW-1185">Reference proteome</keyword>
<dbReference type="PANTHER" id="PTHR34387">
    <property type="entry name" value="SLR1258 PROTEIN"/>
    <property type="match status" value="1"/>
</dbReference>
<organism evidence="1 2">
    <name type="scientific">Pseudidiomarina aestuarii</name>
    <dbReference type="NCBI Taxonomy" id="624146"/>
    <lineage>
        <taxon>Bacteria</taxon>
        <taxon>Pseudomonadati</taxon>
        <taxon>Pseudomonadota</taxon>
        <taxon>Gammaproteobacteria</taxon>
        <taxon>Alteromonadales</taxon>
        <taxon>Idiomarinaceae</taxon>
        <taxon>Pseudidiomarina</taxon>
    </lineage>
</organism>